<protein>
    <submittedName>
        <fullName evidence="2">Uncharacterized protein</fullName>
    </submittedName>
</protein>
<dbReference type="EMBL" id="AP026073">
    <property type="protein sequence ID" value="BDM66574.1"/>
    <property type="molecule type" value="Genomic_DNA"/>
</dbReference>
<organism evidence="2 3">
    <name type="scientific">Streptomyces nigrescens</name>
    <dbReference type="NCBI Taxonomy" id="1920"/>
    <lineage>
        <taxon>Bacteria</taxon>
        <taxon>Bacillati</taxon>
        <taxon>Actinomycetota</taxon>
        <taxon>Actinomycetes</taxon>
        <taxon>Kitasatosporales</taxon>
        <taxon>Streptomycetaceae</taxon>
        <taxon>Streptomyces</taxon>
    </lineage>
</organism>
<feature type="region of interest" description="Disordered" evidence="1">
    <location>
        <begin position="1"/>
        <end position="38"/>
    </location>
</feature>
<reference evidence="2" key="1">
    <citation type="submission" date="2022-06" db="EMBL/GenBank/DDBJ databases">
        <title>Complete genome sequence of Streptomyces nigrescens HEK616.</title>
        <authorList>
            <person name="Asamizu S."/>
            <person name="Onaka H."/>
        </authorList>
    </citation>
    <scope>NUCLEOTIDE SEQUENCE</scope>
    <source>
        <strain evidence="2">HEK616</strain>
    </source>
</reference>
<dbReference type="RefSeq" id="WP_261950879.1">
    <property type="nucleotide sequence ID" value="NZ_AP026073.1"/>
</dbReference>
<keyword evidence="3" id="KW-1185">Reference proteome</keyword>
<sequence>MTHGTHDTPGPHDADDPTGGAPDPDVSESGPTEPPPSLARQLWARLCGARVRVVAVLRRLRAAVPLRRGHAH</sequence>
<evidence type="ECO:0000313" key="3">
    <source>
        <dbReference type="Proteomes" id="UP001059597"/>
    </source>
</evidence>
<feature type="compositionally biased region" description="Basic and acidic residues" evidence="1">
    <location>
        <begin position="1"/>
        <end position="15"/>
    </location>
</feature>
<accession>A0ABM7ZKP3</accession>
<dbReference type="Proteomes" id="UP001059597">
    <property type="component" value="Chromosome"/>
</dbReference>
<proteinExistence type="predicted"/>
<gene>
    <name evidence="2" type="ORF">HEK616_00610</name>
</gene>
<evidence type="ECO:0000313" key="2">
    <source>
        <dbReference type="EMBL" id="BDM66574.1"/>
    </source>
</evidence>
<evidence type="ECO:0000256" key="1">
    <source>
        <dbReference type="SAM" id="MobiDB-lite"/>
    </source>
</evidence>
<name>A0ABM7ZKP3_STRNI</name>